<feature type="disulfide bond" evidence="16">
    <location>
        <begin position="492"/>
        <end position="528"/>
    </location>
</feature>
<feature type="disulfide bond" evidence="16">
    <location>
        <begin position="207"/>
        <end position="220"/>
    </location>
</feature>
<dbReference type="CDD" id="cd11319">
    <property type="entry name" value="AmyAc_euk_AmyA"/>
    <property type="match status" value="1"/>
</dbReference>
<evidence type="ECO:0000256" key="2">
    <source>
        <dbReference type="ARBA" id="ARBA00001913"/>
    </source>
</evidence>
<dbReference type="GO" id="GO:0004556">
    <property type="term" value="F:alpha-amylase activity"/>
    <property type="evidence" value="ECO:0007669"/>
    <property type="project" value="UniProtKB-EC"/>
</dbReference>
<dbReference type="GO" id="GO:0016052">
    <property type="term" value="P:carbohydrate catabolic process"/>
    <property type="evidence" value="ECO:0007669"/>
    <property type="project" value="InterPro"/>
</dbReference>
<dbReference type="PANTHER" id="PTHR10357">
    <property type="entry name" value="ALPHA-AMYLASE FAMILY MEMBER"/>
    <property type="match status" value="1"/>
</dbReference>
<dbReference type="Gene3D" id="3.20.20.80">
    <property type="entry name" value="Glycosidases"/>
    <property type="match status" value="1"/>
</dbReference>
<feature type="binding site" evidence="15">
    <location>
        <position position="286"/>
    </location>
    <ligand>
        <name>Ca(2+)</name>
        <dbReference type="ChEBI" id="CHEBI:29108"/>
        <label>2</label>
    </ligand>
</feature>
<keyword evidence="8 15" id="KW-0106">Calcium</keyword>
<evidence type="ECO:0000256" key="6">
    <source>
        <dbReference type="ARBA" id="ARBA00022729"/>
    </source>
</evidence>
<dbReference type="EC" id="3.2.1.1" evidence="4"/>
<comment type="caution">
    <text evidence="21">The sequence shown here is derived from an EMBL/GenBank/DDBJ whole genome shotgun (WGS) entry which is preliminary data.</text>
</comment>
<keyword evidence="10" id="KW-0325">Glycoprotein</keyword>
<dbReference type="InterPro" id="IPR017853">
    <property type="entry name" value="GH"/>
</dbReference>
<feature type="binding site" evidence="17">
    <location>
        <position position="143"/>
    </location>
    <ligand>
        <name>substrate</name>
    </ligand>
</feature>
<dbReference type="InterPro" id="IPR013780">
    <property type="entry name" value="Glyco_hydro_b"/>
</dbReference>
<evidence type="ECO:0000256" key="4">
    <source>
        <dbReference type="ARBA" id="ARBA00012595"/>
    </source>
</evidence>
<keyword evidence="11" id="KW-0119">Carbohydrate metabolism</keyword>
<dbReference type="Gene3D" id="2.60.40.1180">
    <property type="entry name" value="Golgi alpha-mannosidase II"/>
    <property type="match status" value="1"/>
</dbReference>
<evidence type="ECO:0000256" key="15">
    <source>
        <dbReference type="PIRSR" id="PIRSR001024-3"/>
    </source>
</evidence>
<evidence type="ECO:0000256" key="9">
    <source>
        <dbReference type="ARBA" id="ARBA00023157"/>
    </source>
</evidence>
<dbReference type="EMBL" id="LVVM01001893">
    <property type="protein sequence ID" value="OJA17637.1"/>
    <property type="molecule type" value="Genomic_DNA"/>
</dbReference>
<accession>A0A1J8Q9F7</accession>
<dbReference type="SMART" id="SM00642">
    <property type="entry name" value="Aamy"/>
    <property type="match status" value="1"/>
</dbReference>
<keyword evidence="22" id="KW-1185">Reference proteome</keyword>
<evidence type="ECO:0000259" key="20">
    <source>
        <dbReference type="SMART" id="SM00642"/>
    </source>
</evidence>
<evidence type="ECO:0000256" key="19">
    <source>
        <dbReference type="SAM" id="SignalP"/>
    </source>
</evidence>
<dbReference type="SUPFAM" id="SSF51445">
    <property type="entry name" value="(Trans)glycosidases"/>
    <property type="match status" value="1"/>
</dbReference>
<keyword evidence="9 16" id="KW-1015">Disulfide bond</keyword>
<dbReference type="Proteomes" id="UP000183567">
    <property type="component" value="Unassembled WGS sequence"/>
</dbReference>
<evidence type="ECO:0000256" key="7">
    <source>
        <dbReference type="ARBA" id="ARBA00022801"/>
    </source>
</evidence>
<evidence type="ECO:0000256" key="10">
    <source>
        <dbReference type="ARBA" id="ARBA00023180"/>
    </source>
</evidence>
<dbReference type="OrthoDB" id="204980at2759"/>
<dbReference type="InterPro" id="IPR013777">
    <property type="entry name" value="A-amylase-like"/>
</dbReference>
<feature type="binding site" evidence="15">
    <location>
        <position position="181"/>
    </location>
    <ligand>
        <name>Ca(2+)</name>
        <dbReference type="ChEBI" id="CHEBI:29108"/>
        <label>1</label>
    </ligand>
</feature>
<evidence type="ECO:0000256" key="14">
    <source>
        <dbReference type="PIRSR" id="PIRSR001024-2"/>
    </source>
</evidence>
<evidence type="ECO:0000313" key="21">
    <source>
        <dbReference type="EMBL" id="OJA17637.1"/>
    </source>
</evidence>
<evidence type="ECO:0000256" key="13">
    <source>
        <dbReference type="PIRSR" id="PIRSR001024-1"/>
    </source>
</evidence>
<dbReference type="Pfam" id="PF09260">
    <property type="entry name" value="A_amylase_dom_C"/>
    <property type="match status" value="1"/>
</dbReference>
<feature type="active site" description="Proton donor" evidence="13">
    <location>
        <position position="286"/>
    </location>
</feature>
<protein>
    <recommendedName>
        <fullName evidence="4">alpha-amylase</fullName>
        <ecNumber evidence="4">3.2.1.1</ecNumber>
    </recommendedName>
</protein>
<feature type="binding site" evidence="17">
    <location>
        <position position="403"/>
    </location>
    <ligand>
        <name>substrate</name>
    </ligand>
</feature>
<dbReference type="PIRSF" id="PIRSF001024">
    <property type="entry name" value="Alph-amyl_fung"/>
    <property type="match status" value="1"/>
</dbReference>
<gene>
    <name evidence="21" type="ORF">AZE42_10631</name>
</gene>
<evidence type="ECO:0000256" key="3">
    <source>
        <dbReference type="ARBA" id="ARBA00008061"/>
    </source>
</evidence>
<keyword evidence="7" id="KW-0378">Hydrolase</keyword>
<comment type="cofactor">
    <cofactor evidence="2">
        <name>Ca(2+)</name>
        <dbReference type="ChEBI" id="CHEBI:29108"/>
    </cofactor>
</comment>
<dbReference type="GO" id="GO:0005509">
    <property type="term" value="F:calcium ion binding"/>
    <property type="evidence" value="ECO:0007669"/>
    <property type="project" value="InterPro"/>
</dbReference>
<dbReference type="Pfam" id="PF00128">
    <property type="entry name" value="Alpha-amylase"/>
    <property type="match status" value="1"/>
</dbReference>
<keyword evidence="12" id="KW-0326">Glycosidase</keyword>
<feature type="binding site" evidence="15">
    <location>
        <position position="231"/>
    </location>
    <ligand>
        <name>Ca(2+)</name>
        <dbReference type="ChEBI" id="CHEBI:29108"/>
        <label>1</label>
    </ligand>
</feature>
<comment type="catalytic activity">
    <reaction evidence="1">
        <text>Endohydrolysis of (1-&gt;4)-alpha-D-glucosidic linkages in polysaccharides containing three or more (1-&gt;4)-alpha-linked D-glucose units.</text>
        <dbReference type="EC" id="3.2.1.1"/>
    </reaction>
</comment>
<feature type="binding site" evidence="15">
    <location>
        <position position="262"/>
    </location>
    <ligand>
        <name>Ca(2+)</name>
        <dbReference type="ChEBI" id="CHEBI:29108"/>
        <label>2</label>
    </ligand>
</feature>
<feature type="site" description="Transition state stabilizer" evidence="14">
    <location>
        <position position="356"/>
    </location>
</feature>
<keyword evidence="6 19" id="KW-0732">Signal</keyword>
<keyword evidence="18" id="KW-1133">Transmembrane helix</keyword>
<sequence>MLHTLFFTFSLFSFALPLVYAATADQWRGRSIYQCVYMTCSHFPNAPIDSSPCPLLESSSTDMLCLKELILTNAHQAAVPGAVAPGTREYRDYFFYSLVEFPSLRENLDYIQDAGFTAVWISPVSQNYEGPTTPYGDAYHGYWIADATKLNSHFGTSDDLKALSADLHRRGMYLMIDVVVNDVMATSTTPDLSTYMFKEQSQYHPYCVIDWSNDTSEEQCWLGDTVVPLPDINTEDPTVVSAFGDWIQSLVQEYDIDGLRIDAAKHVNIDFWPVFCGKAGVFCIGEVFGSDVDDAARFQGPDSLDSILNYPMYDALVDAFTIPGTQNISAVADMIAQSKAKFKDPTLLGNFIENQDVPRWANLSVDPQTLYNAMVFNFMTDGIPIVYYGQEQGFSGNTDPYNREAMWPSKYANTTTYQLITTLNQFRNFLVNNTQWATTPMELLTASPYGIATLKGDVVSIMTNIGSPPQNISVPVYTPYGASTALTNILTCQQWAVGSNGTIDGQYTLGGVPIILYPSDLLQNSGLCGNSDSTTGSSKYTSFAMPARRPITSLLAVILSLLGFLFCFL</sequence>
<feature type="transmembrane region" description="Helical" evidence="18">
    <location>
        <begin position="551"/>
        <end position="568"/>
    </location>
</feature>
<reference evidence="21 22" key="1">
    <citation type="submission" date="2016-03" db="EMBL/GenBank/DDBJ databases">
        <title>Comparative genomics of the ectomycorrhizal sister species Rhizopogon vinicolor and Rhizopogon vesiculosus (Basidiomycota: Boletales) reveals a divergence of the mating type B locus.</title>
        <authorList>
            <person name="Mujic A.B."/>
            <person name="Kuo A."/>
            <person name="Tritt A."/>
            <person name="Lipzen A."/>
            <person name="Chen C."/>
            <person name="Johnson J."/>
            <person name="Sharma A."/>
            <person name="Barry K."/>
            <person name="Grigoriev I.V."/>
            <person name="Spatafora J.W."/>
        </authorList>
    </citation>
    <scope>NUCLEOTIDE SEQUENCE [LARGE SCALE GENOMIC DNA]</scope>
    <source>
        <strain evidence="21 22">AM-OR11-056</strain>
    </source>
</reference>
<proteinExistence type="inferred from homology"/>
<dbReference type="PANTHER" id="PTHR10357:SF215">
    <property type="entry name" value="ALPHA-AMYLASE 1"/>
    <property type="match status" value="1"/>
</dbReference>
<dbReference type="InterPro" id="IPR015340">
    <property type="entry name" value="A_amylase_C_dom"/>
</dbReference>
<name>A0A1J8Q9F7_9AGAM</name>
<feature type="binding site" evidence="17">
    <location>
        <position position="260"/>
    </location>
    <ligand>
        <name>substrate</name>
    </ligand>
</feature>
<keyword evidence="5 15" id="KW-0479">Metal-binding</keyword>
<keyword evidence="18" id="KW-0812">Transmembrane</keyword>
<organism evidence="21 22">
    <name type="scientific">Rhizopogon vesiculosus</name>
    <dbReference type="NCBI Taxonomy" id="180088"/>
    <lineage>
        <taxon>Eukaryota</taxon>
        <taxon>Fungi</taxon>
        <taxon>Dikarya</taxon>
        <taxon>Basidiomycota</taxon>
        <taxon>Agaricomycotina</taxon>
        <taxon>Agaricomycetes</taxon>
        <taxon>Agaricomycetidae</taxon>
        <taxon>Boletales</taxon>
        <taxon>Suillineae</taxon>
        <taxon>Rhizopogonaceae</taxon>
        <taxon>Rhizopogon</taxon>
    </lineage>
</organism>
<feature type="binding site" evidence="17">
    <location>
        <position position="356"/>
    </location>
    <ligand>
        <name>substrate</name>
    </ligand>
</feature>
<keyword evidence="18" id="KW-0472">Membrane</keyword>
<evidence type="ECO:0000256" key="18">
    <source>
        <dbReference type="SAM" id="Phobius"/>
    </source>
</evidence>
<evidence type="ECO:0000256" key="1">
    <source>
        <dbReference type="ARBA" id="ARBA00000548"/>
    </source>
</evidence>
<evidence type="ECO:0000256" key="16">
    <source>
        <dbReference type="PIRSR" id="PIRSR001024-4"/>
    </source>
</evidence>
<feature type="signal peptide" evidence="19">
    <location>
        <begin position="1"/>
        <end position="21"/>
    </location>
</feature>
<feature type="active site" description="Nucleophile" evidence="13">
    <location>
        <position position="262"/>
    </location>
</feature>
<evidence type="ECO:0000256" key="8">
    <source>
        <dbReference type="ARBA" id="ARBA00022837"/>
    </source>
</evidence>
<dbReference type="AlphaFoldDB" id="A0A1J8Q9F7"/>
<evidence type="ECO:0000256" key="12">
    <source>
        <dbReference type="ARBA" id="ARBA00023295"/>
    </source>
</evidence>
<evidence type="ECO:0000313" key="22">
    <source>
        <dbReference type="Proteomes" id="UP000183567"/>
    </source>
</evidence>
<feature type="domain" description="Glycosyl hydrolase family 13 catalytic" evidence="20">
    <location>
        <begin position="90"/>
        <end position="427"/>
    </location>
</feature>
<dbReference type="InterPro" id="IPR006047">
    <property type="entry name" value="GH13_cat_dom"/>
</dbReference>
<comment type="similarity">
    <text evidence="3">Belongs to the glycosyl hydrolase 13 family.</text>
</comment>
<evidence type="ECO:0000256" key="11">
    <source>
        <dbReference type="ARBA" id="ARBA00023277"/>
    </source>
</evidence>
<evidence type="ECO:0000256" key="17">
    <source>
        <dbReference type="PIRSR" id="PIRSR001024-5"/>
    </source>
</evidence>
<dbReference type="SUPFAM" id="SSF51011">
    <property type="entry name" value="Glycosyl hydrolase domain"/>
    <property type="match status" value="1"/>
</dbReference>
<evidence type="ECO:0000256" key="5">
    <source>
        <dbReference type="ARBA" id="ARBA00022723"/>
    </source>
</evidence>
<feature type="binding site" evidence="15">
    <location>
        <position position="266"/>
    </location>
    <ligand>
        <name>Ca(2+)</name>
        <dbReference type="ChEBI" id="CHEBI:29108"/>
        <label>1</label>
    </ligand>
</feature>
<dbReference type="STRING" id="180088.A0A1J8Q9F7"/>
<feature type="chain" id="PRO_5012272760" description="alpha-amylase" evidence="19">
    <location>
        <begin position="22"/>
        <end position="569"/>
    </location>
</feature>
<feature type="binding site" evidence="15">
    <location>
        <position position="218"/>
    </location>
    <ligand>
        <name>Ca(2+)</name>
        <dbReference type="ChEBI" id="CHEBI:29108"/>
        <label>1</label>
    </ligand>
</feature>